<dbReference type="PANTHER" id="PTHR32116:SF63">
    <property type="entry name" value="GALACTURONOSYLTRANSFERASE 12-RELATED"/>
    <property type="match status" value="1"/>
</dbReference>
<dbReference type="Gene3D" id="6.10.250.1310">
    <property type="match status" value="1"/>
</dbReference>
<feature type="compositionally biased region" description="Polar residues" evidence="5">
    <location>
        <begin position="95"/>
        <end position="104"/>
    </location>
</feature>
<keyword evidence="3" id="KW-0328">Glycosyltransferase</keyword>
<dbReference type="Proteomes" id="UP000467840">
    <property type="component" value="Chromosome 3"/>
</dbReference>
<dbReference type="Pfam" id="PF01501">
    <property type="entry name" value="Glyco_transf_8"/>
    <property type="match status" value="1"/>
</dbReference>
<comment type="similarity">
    <text evidence="2">Belongs to the glycosyltransferase 8 family.</text>
</comment>
<feature type="compositionally biased region" description="Low complexity" evidence="5">
    <location>
        <begin position="464"/>
        <end position="484"/>
    </location>
</feature>
<evidence type="ECO:0000256" key="4">
    <source>
        <dbReference type="ARBA" id="ARBA00022679"/>
    </source>
</evidence>
<sequence length="851" mass="92615">MTAVSQQNRKVSSGVPENASNKLVGDKTGKQQDGKVVMGKTTCNQNSDFSDKVAGVSQQDGEAPSVVPETSLGEAVEAGETGKQQDGKVLANETVDNQDSQSLDETAGANRQDLELPSGVIENATGEAVEGASTGRGNNGVCFMASSSSTRVDLEDGMISSQLLENVPKVVEGGSSGREVVGVVPVNEDHHPQEPHLVNSLPIQPEPALAQDVPVPLNQEMLLSPSRDSAFSLDAMDFPSVSGIEHQPGSEPHITGNITDSSTQIVVDQVERSNEAVLEPLTHLAQHLPVKFLLKLRLKSDCEKEIEEVIAQIHRKYEIKLQEIESEFFLKKKELDTIHNKVLMNKILAEAFRSKCMDNKSPIAAGMQRDVASSFMQQLLQLSSQQTAQRNASFTGLSSAVPPTGGPQIAASSSHSASPSLQVVDHSSALFTGALTRTPLISSISPATVGMPSQLMPNHPPTASAVPSQLPLQPQPSAQQSHHPNFTERPETAGTLPALSSASLSVLELLMDVDNQTSTNSPYALHPLTNLGSSSDTLVPPELRVPNNTSTNVTCPTTELHISPSLRHVTVLPGKGVREFIKVNVGGCLGKRLGPRILGRRLDSVPEVIYQVLKEPLGQDDLKGRNDIPQTLHEFMAEVKDAKLDAKTFALKLREMLFPSLNKVVFLDDDIVVQTDLSPLWDIDLNRKVNGAVETCRGEDKFVMSKRFKSYLNFSHPLIANNFDPNECAWAYGMNIFDLEAWKKTNISLTYHYWVEQNLKSDLSLWQLGTLPPGLIAFHGHVHVIDPFWHILGLGYQDNTSVADAKSAGVIHFNGRAKPWLDIAFPQLRPLWAKYINFSDKFIKGCHIRAS</sequence>
<dbReference type="SUPFAM" id="SSF53448">
    <property type="entry name" value="Nucleotide-diphospho-sugar transferases"/>
    <property type="match status" value="1"/>
</dbReference>
<dbReference type="EMBL" id="JAAGAX010000017">
    <property type="protein sequence ID" value="KAF2285839.1"/>
    <property type="molecule type" value="Genomic_DNA"/>
</dbReference>
<keyword evidence="4" id="KW-0808">Transferase</keyword>
<name>A0A6A6KEA2_HEVBR</name>
<dbReference type="InterPro" id="IPR029993">
    <property type="entry name" value="GAUT"/>
</dbReference>
<feature type="compositionally biased region" description="Polar residues" evidence="5">
    <location>
        <begin position="1"/>
        <end position="11"/>
    </location>
</feature>
<feature type="region of interest" description="Disordered" evidence="5">
    <location>
        <begin position="95"/>
        <end position="121"/>
    </location>
</feature>
<dbReference type="InterPro" id="IPR002495">
    <property type="entry name" value="Glyco_trans_8"/>
</dbReference>
<dbReference type="InterPro" id="IPR029044">
    <property type="entry name" value="Nucleotide-diphossugar_trans"/>
</dbReference>
<feature type="region of interest" description="Disordered" evidence="5">
    <location>
        <begin position="451"/>
        <end position="493"/>
    </location>
</feature>
<dbReference type="UniPathway" id="UPA00845"/>
<evidence type="ECO:0008006" key="8">
    <source>
        <dbReference type="Google" id="ProtNLM"/>
    </source>
</evidence>
<evidence type="ECO:0000313" key="6">
    <source>
        <dbReference type="EMBL" id="KAF2285839.1"/>
    </source>
</evidence>
<organism evidence="6 7">
    <name type="scientific">Hevea brasiliensis</name>
    <name type="common">Para rubber tree</name>
    <name type="synonym">Siphonia brasiliensis</name>
    <dbReference type="NCBI Taxonomy" id="3981"/>
    <lineage>
        <taxon>Eukaryota</taxon>
        <taxon>Viridiplantae</taxon>
        <taxon>Streptophyta</taxon>
        <taxon>Embryophyta</taxon>
        <taxon>Tracheophyta</taxon>
        <taxon>Spermatophyta</taxon>
        <taxon>Magnoliopsida</taxon>
        <taxon>eudicotyledons</taxon>
        <taxon>Gunneridae</taxon>
        <taxon>Pentapetalae</taxon>
        <taxon>rosids</taxon>
        <taxon>fabids</taxon>
        <taxon>Malpighiales</taxon>
        <taxon>Euphorbiaceae</taxon>
        <taxon>Crotonoideae</taxon>
        <taxon>Micrandreae</taxon>
        <taxon>Hevea</taxon>
    </lineage>
</organism>
<proteinExistence type="inferred from homology"/>
<accession>A0A6A6KEA2</accession>
<comment type="pathway">
    <text evidence="1">Glycan metabolism; pectin biosynthesis.</text>
</comment>
<comment type="caution">
    <text evidence="6">The sequence shown here is derived from an EMBL/GenBank/DDBJ whole genome shotgun (WGS) entry which is preliminary data.</text>
</comment>
<evidence type="ECO:0000256" key="3">
    <source>
        <dbReference type="ARBA" id="ARBA00022676"/>
    </source>
</evidence>
<dbReference type="GO" id="GO:0045489">
    <property type="term" value="P:pectin biosynthetic process"/>
    <property type="evidence" value="ECO:0007669"/>
    <property type="project" value="UniProtKB-UniPathway"/>
</dbReference>
<reference evidence="6 7" key="1">
    <citation type="journal article" date="2020" name="Mol. Plant">
        <title>The Chromosome-Based Rubber Tree Genome Provides New Insights into Spurge Genome Evolution and Rubber Biosynthesis.</title>
        <authorList>
            <person name="Liu J."/>
            <person name="Shi C."/>
            <person name="Shi C.C."/>
            <person name="Li W."/>
            <person name="Zhang Q.J."/>
            <person name="Zhang Y."/>
            <person name="Li K."/>
            <person name="Lu H.F."/>
            <person name="Shi C."/>
            <person name="Zhu S.T."/>
            <person name="Xiao Z.Y."/>
            <person name="Nan H."/>
            <person name="Yue Y."/>
            <person name="Zhu X.G."/>
            <person name="Wu Y."/>
            <person name="Hong X.N."/>
            <person name="Fan G.Y."/>
            <person name="Tong Y."/>
            <person name="Zhang D."/>
            <person name="Mao C.L."/>
            <person name="Liu Y.L."/>
            <person name="Hao S.J."/>
            <person name="Liu W.Q."/>
            <person name="Lv M.Q."/>
            <person name="Zhang H.B."/>
            <person name="Liu Y."/>
            <person name="Hu-Tang G.R."/>
            <person name="Wang J.P."/>
            <person name="Wang J.H."/>
            <person name="Sun Y.H."/>
            <person name="Ni S.B."/>
            <person name="Chen W.B."/>
            <person name="Zhang X.C."/>
            <person name="Jiao Y.N."/>
            <person name="Eichler E.E."/>
            <person name="Li G.H."/>
            <person name="Liu X."/>
            <person name="Gao L.Z."/>
        </authorList>
    </citation>
    <scope>NUCLEOTIDE SEQUENCE [LARGE SCALE GENOMIC DNA]</scope>
    <source>
        <strain evidence="7">cv. GT1</strain>
        <tissue evidence="6">Leaf</tissue>
    </source>
</reference>
<dbReference type="Gene3D" id="3.90.550.10">
    <property type="entry name" value="Spore Coat Polysaccharide Biosynthesis Protein SpsA, Chain A"/>
    <property type="match status" value="1"/>
</dbReference>
<feature type="compositionally biased region" description="Basic and acidic residues" evidence="5">
    <location>
        <begin position="24"/>
        <end position="33"/>
    </location>
</feature>
<dbReference type="AlphaFoldDB" id="A0A6A6KEA2"/>
<gene>
    <name evidence="6" type="ORF">GH714_008341</name>
</gene>
<feature type="region of interest" description="Disordered" evidence="5">
    <location>
        <begin position="391"/>
        <end position="414"/>
    </location>
</feature>
<evidence type="ECO:0000256" key="5">
    <source>
        <dbReference type="SAM" id="MobiDB-lite"/>
    </source>
</evidence>
<evidence type="ECO:0000313" key="7">
    <source>
        <dbReference type="Proteomes" id="UP000467840"/>
    </source>
</evidence>
<protein>
    <recommendedName>
        <fullName evidence="8">Hexosyltransferase</fullName>
    </recommendedName>
</protein>
<keyword evidence="7" id="KW-1185">Reference proteome</keyword>
<dbReference type="GO" id="GO:0047262">
    <property type="term" value="F:polygalacturonate 4-alpha-galacturonosyltransferase activity"/>
    <property type="evidence" value="ECO:0007669"/>
    <property type="project" value="InterPro"/>
</dbReference>
<dbReference type="PANTHER" id="PTHR32116">
    <property type="entry name" value="GALACTURONOSYLTRANSFERASE 4-RELATED"/>
    <property type="match status" value="1"/>
</dbReference>
<evidence type="ECO:0000256" key="2">
    <source>
        <dbReference type="ARBA" id="ARBA00006351"/>
    </source>
</evidence>
<evidence type="ECO:0000256" key="1">
    <source>
        <dbReference type="ARBA" id="ARBA00004877"/>
    </source>
</evidence>
<feature type="region of interest" description="Disordered" evidence="5">
    <location>
        <begin position="1"/>
        <end position="72"/>
    </location>
</feature>